<evidence type="ECO:0000256" key="2">
    <source>
        <dbReference type="SAM" id="MobiDB-lite"/>
    </source>
</evidence>
<dbReference type="InterPro" id="IPR036188">
    <property type="entry name" value="FAD/NAD-bd_sf"/>
</dbReference>
<sequence>MALAGDTHGLWSASAPPAPPTRPLDDHRTADFVIVGAGYTGLSAALHLAERKASVVVLEAQQIGAGGSGRNVGLVNAGLWLPPDEVLAALPEPFGERLIEQLGNAPELVFDLIAWHDISCEARRSGTLHCAVGAAGLKELQAREQQWRRRGAPVQLLNASQTRERIGGGDYAGSLLDRRAGTIQPLAYARGLAAAAIRAGARLHAYTPVLSRTAECGAWKLTTALGSVSAPVVLLATNAYSEGPFADLQRELVRLPYFNLATAPLSQALRRQILPGGEGCWDTPTLLSSFRLDAAGRLVFGSVGALRGAGSAIHRHWSRRALARIFPELRDISFDYAWYGQIGMTPDAIPRLHRPDDGVFAVGGYNGRGIAPGTSFGRELARLALGETAVADLALPLSNLARARFRTVQEAYYEAGASLAHLVAERL</sequence>
<dbReference type="PANTHER" id="PTHR13847">
    <property type="entry name" value="SARCOSINE DEHYDROGENASE-RELATED"/>
    <property type="match status" value="1"/>
</dbReference>
<feature type="domain" description="FAD dependent oxidoreductase" evidence="3">
    <location>
        <begin position="31"/>
        <end position="383"/>
    </location>
</feature>
<dbReference type="GO" id="GO:0016491">
    <property type="term" value="F:oxidoreductase activity"/>
    <property type="evidence" value="ECO:0007669"/>
    <property type="project" value="UniProtKB-KW"/>
</dbReference>
<dbReference type="EMBL" id="CP073078">
    <property type="protein sequence ID" value="QUD89279.1"/>
    <property type="molecule type" value="Genomic_DNA"/>
</dbReference>
<feature type="region of interest" description="Disordered" evidence="2">
    <location>
        <begin position="1"/>
        <end position="24"/>
    </location>
</feature>
<dbReference type="Pfam" id="PF01266">
    <property type="entry name" value="DAO"/>
    <property type="match status" value="1"/>
</dbReference>
<keyword evidence="5" id="KW-1185">Reference proteome</keyword>
<evidence type="ECO:0000313" key="5">
    <source>
        <dbReference type="Proteomes" id="UP000676409"/>
    </source>
</evidence>
<reference evidence="4" key="1">
    <citation type="submission" date="2021-04" db="EMBL/GenBank/DDBJ databases">
        <title>The complete genome sequence of Caulobacter sp. S6.</title>
        <authorList>
            <person name="Tang Y."/>
            <person name="Ouyang W."/>
            <person name="Liu Q."/>
            <person name="Huang B."/>
            <person name="Guo Z."/>
            <person name="Lei P."/>
        </authorList>
    </citation>
    <scope>NUCLEOTIDE SEQUENCE</scope>
    <source>
        <strain evidence="4">S6</strain>
    </source>
</reference>
<dbReference type="Gene3D" id="3.50.50.60">
    <property type="entry name" value="FAD/NAD(P)-binding domain"/>
    <property type="match status" value="1"/>
</dbReference>
<gene>
    <name evidence="4" type="ORF">KCG34_05210</name>
</gene>
<dbReference type="AlphaFoldDB" id="A0A975IW63"/>
<dbReference type="SUPFAM" id="SSF51905">
    <property type="entry name" value="FAD/NAD(P)-binding domain"/>
    <property type="match status" value="1"/>
</dbReference>
<organism evidence="4 5">
    <name type="scientific">Phenylobacterium montanum</name>
    <dbReference type="NCBI Taxonomy" id="2823693"/>
    <lineage>
        <taxon>Bacteria</taxon>
        <taxon>Pseudomonadati</taxon>
        <taxon>Pseudomonadota</taxon>
        <taxon>Alphaproteobacteria</taxon>
        <taxon>Caulobacterales</taxon>
        <taxon>Caulobacteraceae</taxon>
        <taxon>Phenylobacterium</taxon>
    </lineage>
</organism>
<name>A0A975IW63_9CAUL</name>
<protein>
    <submittedName>
        <fullName evidence="4">FAD-binding oxidoreductase</fullName>
    </submittedName>
</protein>
<evidence type="ECO:0000256" key="1">
    <source>
        <dbReference type="ARBA" id="ARBA00023002"/>
    </source>
</evidence>
<dbReference type="Proteomes" id="UP000676409">
    <property type="component" value="Chromosome"/>
</dbReference>
<dbReference type="RefSeq" id="WP_211939331.1">
    <property type="nucleotide sequence ID" value="NZ_CP073078.1"/>
</dbReference>
<keyword evidence="1" id="KW-0560">Oxidoreductase</keyword>
<dbReference type="Gene3D" id="3.30.9.10">
    <property type="entry name" value="D-Amino Acid Oxidase, subunit A, domain 2"/>
    <property type="match status" value="1"/>
</dbReference>
<dbReference type="GO" id="GO:0005737">
    <property type="term" value="C:cytoplasm"/>
    <property type="evidence" value="ECO:0007669"/>
    <property type="project" value="TreeGrafter"/>
</dbReference>
<dbReference type="PANTHER" id="PTHR13847:SF281">
    <property type="entry name" value="FAD DEPENDENT OXIDOREDUCTASE DOMAIN-CONTAINING PROTEIN"/>
    <property type="match status" value="1"/>
</dbReference>
<dbReference type="InterPro" id="IPR006076">
    <property type="entry name" value="FAD-dep_OxRdtase"/>
</dbReference>
<accession>A0A975IW63</accession>
<evidence type="ECO:0000259" key="3">
    <source>
        <dbReference type="Pfam" id="PF01266"/>
    </source>
</evidence>
<evidence type="ECO:0000313" key="4">
    <source>
        <dbReference type="EMBL" id="QUD89279.1"/>
    </source>
</evidence>
<dbReference type="KEGG" id="caul:KCG34_05210"/>
<proteinExistence type="predicted"/>